<evidence type="ECO:0000313" key="2">
    <source>
        <dbReference type="EMBL" id="KGK38884.1"/>
    </source>
</evidence>
<dbReference type="Gene3D" id="1.10.238.10">
    <property type="entry name" value="EF-hand"/>
    <property type="match status" value="1"/>
</dbReference>
<evidence type="ECO:0000313" key="3">
    <source>
        <dbReference type="Proteomes" id="UP000029867"/>
    </source>
</evidence>
<dbReference type="HOGENOM" id="CLU_717768_0_0_1"/>
<feature type="compositionally biased region" description="Low complexity" evidence="1">
    <location>
        <begin position="68"/>
        <end position="83"/>
    </location>
</feature>
<sequence>MPTIINNYYYVQPNQVGIPPTSSGPNFPVVSSQSNPIKESPNNQSRRQYPQQYKGSRYYEHDNRHVDSLSSCSEPHSIHSSESTRIGSYDDSRDCRHQHHHHQNYSQSQNLPAKGSSIHSKHSPTKYTHSGVSSPKTSQSNERRLNDEDTYNMFITKSSSQLKNPVAYSTSRKENIDSVYNSDRDIYSSTSVMETPRLKGSDLDMKAKIPDIEPDGILDNFEKLSLKNNFNLIFELMKFSDEDINVHNNQFYSVFKSCCDEGRLMGLETLGSILYDPYDLKSRFSFKSLKLITQTFVSKTSQELDFRGFVKMCKFVKGCYVSFNYHDKRGTGHVLDFEEFQLALLSNGIEISDRLLAKIFENTEYVDFEHYIAAIILIRTSEKKS</sequence>
<dbReference type="Proteomes" id="UP000029867">
    <property type="component" value="Unassembled WGS sequence"/>
</dbReference>
<dbReference type="EMBL" id="JQFK01000014">
    <property type="protein sequence ID" value="KGK38884.1"/>
    <property type="molecule type" value="Genomic_DNA"/>
</dbReference>
<dbReference type="InterPro" id="IPR011992">
    <property type="entry name" value="EF-hand-dom_pair"/>
</dbReference>
<dbReference type="AlphaFoldDB" id="A0A099P3P8"/>
<comment type="caution">
    <text evidence="2">The sequence shown here is derived from an EMBL/GenBank/DDBJ whole genome shotgun (WGS) entry which is preliminary data.</text>
</comment>
<feature type="region of interest" description="Disordered" evidence="1">
    <location>
        <begin position="66"/>
        <end position="147"/>
    </location>
</feature>
<feature type="region of interest" description="Disordered" evidence="1">
    <location>
        <begin position="20"/>
        <end position="51"/>
    </location>
</feature>
<gene>
    <name evidence="2" type="ORF">JL09_g1906</name>
</gene>
<organism evidence="2 3">
    <name type="scientific">Pichia kudriavzevii</name>
    <name type="common">Yeast</name>
    <name type="synonym">Issatchenkia orientalis</name>
    <dbReference type="NCBI Taxonomy" id="4909"/>
    <lineage>
        <taxon>Eukaryota</taxon>
        <taxon>Fungi</taxon>
        <taxon>Dikarya</taxon>
        <taxon>Ascomycota</taxon>
        <taxon>Saccharomycotina</taxon>
        <taxon>Pichiomycetes</taxon>
        <taxon>Pichiales</taxon>
        <taxon>Pichiaceae</taxon>
        <taxon>Pichia</taxon>
    </lineage>
</organism>
<accession>A0A099P3P8</accession>
<protein>
    <recommendedName>
        <fullName evidence="4">EF-hand domain-containing protein</fullName>
    </recommendedName>
</protein>
<name>A0A099P3P8_PICKU</name>
<evidence type="ECO:0000256" key="1">
    <source>
        <dbReference type="SAM" id="MobiDB-lite"/>
    </source>
</evidence>
<proteinExistence type="predicted"/>
<evidence type="ECO:0008006" key="4">
    <source>
        <dbReference type="Google" id="ProtNLM"/>
    </source>
</evidence>
<dbReference type="SUPFAM" id="SSF47473">
    <property type="entry name" value="EF-hand"/>
    <property type="match status" value="1"/>
</dbReference>
<dbReference type="VEuPathDB" id="FungiDB:C5L36_0E05050"/>
<reference evidence="3" key="1">
    <citation type="journal article" date="2014" name="Microb. Cell Fact.">
        <title>Exploiting Issatchenkia orientalis SD108 for succinic acid production.</title>
        <authorList>
            <person name="Xiao H."/>
            <person name="Shao Z."/>
            <person name="Jiang Y."/>
            <person name="Dole S."/>
            <person name="Zhao H."/>
        </authorList>
    </citation>
    <scope>NUCLEOTIDE SEQUENCE [LARGE SCALE GENOMIC DNA]</scope>
    <source>
        <strain evidence="3">SD108</strain>
    </source>
</reference>
<feature type="compositionally biased region" description="Polar residues" evidence="1">
    <location>
        <begin position="125"/>
        <end position="140"/>
    </location>
</feature>